<evidence type="ECO:0000313" key="1">
    <source>
        <dbReference type="EMBL" id="MBI6882499.1"/>
    </source>
</evidence>
<accession>A0A8I1EC01</accession>
<dbReference type="RefSeq" id="WP_198746116.1">
    <property type="nucleotide sequence ID" value="NZ_JAEHTE010000001.1"/>
</dbReference>
<gene>
    <name evidence="1" type="ORF">JEU22_01125</name>
</gene>
<dbReference type="EMBL" id="JAEHTE010000001">
    <property type="protein sequence ID" value="MBI6882499.1"/>
    <property type="molecule type" value="Genomic_DNA"/>
</dbReference>
<reference evidence="1" key="1">
    <citation type="submission" date="2020-12" db="EMBL/GenBank/DDBJ databases">
        <title>Enhanced detection system for hospital associated transmission using whole genome sequencing surveillance.</title>
        <authorList>
            <person name="Harrison L.H."/>
            <person name="Van Tyne D."/>
            <person name="Marsh J.W."/>
            <person name="Griffith M.P."/>
            <person name="Snyder D.J."/>
            <person name="Cooper V.S."/>
            <person name="Mustapha M."/>
        </authorList>
    </citation>
    <scope>NUCLEOTIDE SEQUENCE</scope>
    <source>
        <strain evidence="1">PSB00042</strain>
    </source>
</reference>
<comment type="caution">
    <text evidence="1">The sequence shown here is derived from an EMBL/GenBank/DDBJ whole genome shotgun (WGS) entry which is preliminary data.</text>
</comment>
<dbReference type="AlphaFoldDB" id="A0A8I1EC01"/>
<proteinExistence type="predicted"/>
<dbReference type="Proteomes" id="UP000637061">
    <property type="component" value="Unassembled WGS sequence"/>
</dbReference>
<evidence type="ECO:0000313" key="2">
    <source>
        <dbReference type="Proteomes" id="UP000637061"/>
    </source>
</evidence>
<sequence length="112" mass="12481">MLNVDQYQKLKVGDQIRFSRDVFTVKGHERHDSHTECLLVSDQGVPLHNGIYVTHLMAFHGSVDLAPVSPKNPETSAPIMVVSAQAEKAPEKPVLSDKDEAILRFYQKAEAI</sequence>
<organism evidence="1 2">
    <name type="scientific">Pseudomonas putida</name>
    <name type="common">Arthrobacter siderocapsulatus</name>
    <dbReference type="NCBI Taxonomy" id="303"/>
    <lineage>
        <taxon>Bacteria</taxon>
        <taxon>Pseudomonadati</taxon>
        <taxon>Pseudomonadota</taxon>
        <taxon>Gammaproteobacteria</taxon>
        <taxon>Pseudomonadales</taxon>
        <taxon>Pseudomonadaceae</taxon>
        <taxon>Pseudomonas</taxon>
    </lineage>
</organism>
<name>A0A8I1EC01_PSEPU</name>
<protein>
    <submittedName>
        <fullName evidence="1">Uncharacterized protein</fullName>
    </submittedName>
</protein>